<reference evidence="12 13" key="2">
    <citation type="journal article" date="2019" name="G3 (Bethesda)">
        <title>Hybrid Assembly of the Genome of the Entomopathogenic Nematode Steinernema carpocapsae Identifies the X-Chromosome.</title>
        <authorList>
            <person name="Serra L."/>
            <person name="Macchietto M."/>
            <person name="Macias-Munoz A."/>
            <person name="McGill C.J."/>
            <person name="Rodriguez I.M."/>
            <person name="Rodriguez B."/>
            <person name="Murad R."/>
            <person name="Mortazavi A."/>
        </authorList>
    </citation>
    <scope>NUCLEOTIDE SEQUENCE [LARGE SCALE GENOMIC DNA]</scope>
    <source>
        <strain evidence="12 13">ALL</strain>
    </source>
</reference>
<dbReference type="InterPro" id="IPR000953">
    <property type="entry name" value="Chromo/chromo_shadow_dom"/>
</dbReference>
<feature type="compositionally biased region" description="Basic residues" evidence="9">
    <location>
        <begin position="1"/>
        <end position="10"/>
    </location>
</feature>
<evidence type="ECO:0000313" key="13">
    <source>
        <dbReference type="Proteomes" id="UP000298663"/>
    </source>
</evidence>
<evidence type="ECO:0000256" key="9">
    <source>
        <dbReference type="SAM" id="MobiDB-lite"/>
    </source>
</evidence>
<dbReference type="GO" id="GO:0000775">
    <property type="term" value="C:chromosome, centromeric region"/>
    <property type="evidence" value="ECO:0007669"/>
    <property type="project" value="UniProtKB-SubCell"/>
</dbReference>
<gene>
    <name evidence="12" type="ORF">L596_016626</name>
</gene>
<accession>A0A4U5NII3</accession>
<comment type="caution">
    <text evidence="12">The sequence shown here is derived from an EMBL/GenBank/DDBJ whole genome shotgun (WGS) entry which is preliminary data.</text>
</comment>
<protein>
    <recommendedName>
        <fullName evidence="14">SET domain-containing protein</fullName>
    </recommendedName>
</protein>
<comment type="subcellular location">
    <subcellularLocation>
        <location evidence="1">Chromosome</location>
        <location evidence="1">Centromere</location>
    </subcellularLocation>
</comment>
<dbReference type="Proteomes" id="UP000298663">
    <property type="component" value="Unassembled WGS sequence"/>
</dbReference>
<dbReference type="PROSITE" id="PS50013">
    <property type="entry name" value="CHROMO_2"/>
    <property type="match status" value="1"/>
</dbReference>
<evidence type="ECO:0000259" key="11">
    <source>
        <dbReference type="PROSITE" id="PS50280"/>
    </source>
</evidence>
<dbReference type="AlphaFoldDB" id="A0A4U5NII3"/>
<dbReference type="GO" id="GO:0008168">
    <property type="term" value="F:methyltransferase activity"/>
    <property type="evidence" value="ECO:0007669"/>
    <property type="project" value="UniProtKB-KW"/>
</dbReference>
<feature type="region of interest" description="Disordered" evidence="9">
    <location>
        <begin position="1"/>
        <end position="20"/>
    </location>
</feature>
<evidence type="ECO:0000256" key="4">
    <source>
        <dbReference type="ARBA" id="ARBA00022679"/>
    </source>
</evidence>
<evidence type="ECO:0000256" key="7">
    <source>
        <dbReference type="ARBA" id="ARBA00022833"/>
    </source>
</evidence>
<evidence type="ECO:0000256" key="6">
    <source>
        <dbReference type="ARBA" id="ARBA00022723"/>
    </source>
</evidence>
<organism evidence="12 13">
    <name type="scientific">Steinernema carpocapsae</name>
    <name type="common">Entomopathogenic nematode</name>
    <dbReference type="NCBI Taxonomy" id="34508"/>
    <lineage>
        <taxon>Eukaryota</taxon>
        <taxon>Metazoa</taxon>
        <taxon>Ecdysozoa</taxon>
        <taxon>Nematoda</taxon>
        <taxon>Chromadorea</taxon>
        <taxon>Rhabditida</taxon>
        <taxon>Tylenchina</taxon>
        <taxon>Panagrolaimomorpha</taxon>
        <taxon>Strongyloidoidea</taxon>
        <taxon>Steinernematidae</taxon>
        <taxon>Steinernema</taxon>
    </lineage>
</organism>
<name>A0A4U5NII3_STECR</name>
<evidence type="ECO:0000256" key="1">
    <source>
        <dbReference type="ARBA" id="ARBA00004584"/>
    </source>
</evidence>
<keyword evidence="3" id="KW-0489">Methyltransferase</keyword>
<dbReference type="EMBL" id="AZBU02000004">
    <property type="protein sequence ID" value="TKR82959.1"/>
    <property type="molecule type" value="Genomic_DNA"/>
</dbReference>
<dbReference type="InterPro" id="IPR016197">
    <property type="entry name" value="Chromo-like_dom_sf"/>
</dbReference>
<dbReference type="SMART" id="SM00317">
    <property type="entry name" value="SET"/>
    <property type="match status" value="1"/>
</dbReference>
<proteinExistence type="predicted"/>
<evidence type="ECO:0000256" key="2">
    <source>
        <dbReference type="ARBA" id="ARBA00022454"/>
    </source>
</evidence>
<keyword evidence="8" id="KW-0137">Centromere</keyword>
<evidence type="ECO:0000256" key="5">
    <source>
        <dbReference type="ARBA" id="ARBA00022691"/>
    </source>
</evidence>
<evidence type="ECO:0008006" key="14">
    <source>
        <dbReference type="Google" id="ProtNLM"/>
    </source>
</evidence>
<keyword evidence="4" id="KW-0808">Transferase</keyword>
<evidence type="ECO:0000256" key="3">
    <source>
        <dbReference type="ARBA" id="ARBA00022603"/>
    </source>
</evidence>
<reference evidence="12 13" key="1">
    <citation type="journal article" date="2015" name="Genome Biol.">
        <title>Comparative genomics of Steinernema reveals deeply conserved gene regulatory networks.</title>
        <authorList>
            <person name="Dillman A.R."/>
            <person name="Macchietto M."/>
            <person name="Porter C.F."/>
            <person name="Rogers A."/>
            <person name="Williams B."/>
            <person name="Antoshechkin I."/>
            <person name="Lee M.M."/>
            <person name="Goodwin Z."/>
            <person name="Lu X."/>
            <person name="Lewis E.E."/>
            <person name="Goodrich-Blair H."/>
            <person name="Stock S.P."/>
            <person name="Adams B.J."/>
            <person name="Sternberg P.W."/>
            <person name="Mortazavi A."/>
        </authorList>
    </citation>
    <scope>NUCLEOTIDE SEQUENCE [LARGE SCALE GENOMIC DNA]</scope>
    <source>
        <strain evidence="12 13">ALL</strain>
    </source>
</reference>
<dbReference type="SUPFAM" id="SSF54160">
    <property type="entry name" value="Chromo domain-like"/>
    <property type="match status" value="1"/>
</dbReference>
<dbReference type="Pfam" id="PF00856">
    <property type="entry name" value="SET"/>
    <property type="match status" value="1"/>
</dbReference>
<dbReference type="Gene3D" id="2.170.270.10">
    <property type="entry name" value="SET domain"/>
    <property type="match status" value="1"/>
</dbReference>
<keyword evidence="13" id="KW-1185">Reference proteome</keyword>
<dbReference type="OrthoDB" id="5846691at2759"/>
<dbReference type="STRING" id="34508.A0A4U5NII3"/>
<keyword evidence="2" id="KW-0158">Chromosome</keyword>
<evidence type="ECO:0000313" key="12">
    <source>
        <dbReference type="EMBL" id="TKR82959.1"/>
    </source>
</evidence>
<dbReference type="InterPro" id="IPR001214">
    <property type="entry name" value="SET_dom"/>
</dbReference>
<feature type="domain" description="Chromo" evidence="10">
    <location>
        <begin position="107"/>
        <end position="135"/>
    </location>
</feature>
<dbReference type="GO" id="GO:0032259">
    <property type="term" value="P:methylation"/>
    <property type="evidence" value="ECO:0007669"/>
    <property type="project" value="UniProtKB-KW"/>
</dbReference>
<dbReference type="SUPFAM" id="SSF82199">
    <property type="entry name" value="SET domain"/>
    <property type="match status" value="1"/>
</dbReference>
<keyword evidence="5" id="KW-0949">S-adenosyl-L-methionine</keyword>
<evidence type="ECO:0000259" key="10">
    <source>
        <dbReference type="PROSITE" id="PS50013"/>
    </source>
</evidence>
<evidence type="ECO:0000256" key="8">
    <source>
        <dbReference type="ARBA" id="ARBA00023328"/>
    </source>
</evidence>
<keyword evidence="6" id="KW-0479">Metal-binding</keyword>
<keyword evidence="7" id="KW-0862">Zinc</keyword>
<dbReference type="InterPro" id="IPR050973">
    <property type="entry name" value="H3K9_Histone-Lys_N-MTase"/>
</dbReference>
<feature type="domain" description="SET" evidence="11">
    <location>
        <begin position="273"/>
        <end position="390"/>
    </location>
</feature>
<dbReference type="PROSITE" id="PS50280">
    <property type="entry name" value="SET"/>
    <property type="match status" value="1"/>
</dbReference>
<dbReference type="PANTHER" id="PTHR46223">
    <property type="entry name" value="HISTONE-LYSINE N-METHYLTRANSFERASE SUV39H"/>
    <property type="match status" value="1"/>
</dbReference>
<dbReference type="GO" id="GO:0046872">
    <property type="term" value="F:metal ion binding"/>
    <property type="evidence" value="ECO:0007669"/>
    <property type="project" value="UniProtKB-KW"/>
</dbReference>
<sequence length="412" mass="47246">MSPSKKRRKSESHEPPKISCASTWVSPASVEEASSSSPCVSHEFYFQLVMTPALGDGFRLRFRRHYADKVRRSEILSDPLAVPVRDASMTTEVDLEQLRNWNNSESFFVEQIMMDKDGKYLVKWFGFTQRCNTWEFLHNEAPALKRSYAMVKKALGSISKRYGIPMPPKTQTDFESTMFINRFRLQSTINNYGKSWTHVEDWLQLEEGVPVFKYSPVRLLSPRAKERVAKMTLREGCSCVTCDLQCSCQGTCGPACICPDLCSQRYLVEGRTLPLILFRVLQRGWGLFAVEPIPKYVFVVEFVGQVKLVEEMKPESDWSYTIPLNKGKMVVDAKDYGNEARFVNHSCDPNLEVRPVYLDVAKVARKSFHRIVFFSKRRIESGEELTLDYTKAGMKKTGLKCLCCASVCRKEF</sequence>
<dbReference type="InterPro" id="IPR046341">
    <property type="entry name" value="SET_dom_sf"/>
</dbReference>
<dbReference type="PANTHER" id="PTHR46223:SF3">
    <property type="entry name" value="HISTONE-LYSINE N-METHYLTRANSFERASE SET-23"/>
    <property type="match status" value="1"/>
</dbReference>